<feature type="compositionally biased region" description="Low complexity" evidence="1">
    <location>
        <begin position="131"/>
        <end position="148"/>
    </location>
</feature>
<feature type="compositionally biased region" description="Polar residues" evidence="1">
    <location>
        <begin position="325"/>
        <end position="338"/>
    </location>
</feature>
<evidence type="ECO:0008006" key="4">
    <source>
        <dbReference type="Google" id="ProtNLM"/>
    </source>
</evidence>
<dbReference type="AlphaFoldDB" id="A0A9P5PLK9"/>
<reference evidence="2" key="1">
    <citation type="submission" date="2020-11" db="EMBL/GenBank/DDBJ databases">
        <authorList>
            <consortium name="DOE Joint Genome Institute"/>
            <person name="Ahrendt S."/>
            <person name="Riley R."/>
            <person name="Andreopoulos W."/>
            <person name="Labutti K."/>
            <person name="Pangilinan J."/>
            <person name="Ruiz-Duenas F.J."/>
            <person name="Barrasa J.M."/>
            <person name="Sanchez-Garcia M."/>
            <person name="Camarero S."/>
            <person name="Miyauchi S."/>
            <person name="Serrano A."/>
            <person name="Linde D."/>
            <person name="Babiker R."/>
            <person name="Drula E."/>
            <person name="Ayuso-Fernandez I."/>
            <person name="Pacheco R."/>
            <person name="Padilla G."/>
            <person name="Ferreira P."/>
            <person name="Barriuso J."/>
            <person name="Kellner H."/>
            <person name="Castanera R."/>
            <person name="Alfaro M."/>
            <person name="Ramirez L."/>
            <person name="Pisabarro A.G."/>
            <person name="Kuo A."/>
            <person name="Tritt A."/>
            <person name="Lipzen A."/>
            <person name="He G."/>
            <person name="Yan M."/>
            <person name="Ng V."/>
            <person name="Cullen D."/>
            <person name="Martin F."/>
            <person name="Rosso M.-N."/>
            <person name="Henrissat B."/>
            <person name="Hibbett D."/>
            <person name="Martinez A.T."/>
            <person name="Grigoriev I.V."/>
        </authorList>
    </citation>
    <scope>NUCLEOTIDE SEQUENCE</scope>
    <source>
        <strain evidence="2">AH 40177</strain>
    </source>
</reference>
<evidence type="ECO:0000313" key="3">
    <source>
        <dbReference type="Proteomes" id="UP000772434"/>
    </source>
</evidence>
<feature type="region of interest" description="Disordered" evidence="1">
    <location>
        <begin position="320"/>
        <end position="340"/>
    </location>
</feature>
<keyword evidence="3" id="KW-1185">Reference proteome</keyword>
<sequence>MSRSSLSINDILLGADLKLSHKRRGTVFPSQLDLSSAFQRQAAQEDDDDYSTWEYTAPVKPVFTKSHGQRPRTTANALRSPMSTAQKIAQYHRSSTHMSAAQQVVFLYRAGLKIDLDSGIGCVGDGRGVPALSSSASSEHLSTLALESGESRESALDSEVSSWDSDGDEDQSSSELGTTAETTDTSTQAPSPIELPRLRHSASCASALAQAYAEALQETAQYPQCEAPQCPPLGLVPTAIVCPRKDCRATLRDTRALGYHIALHDIDNDLHAQRHGREQHAPRTSDLGLNLNFNLLARVHSPPYTCHACDQRFHKRQDLKDHSSRAQGCPNQSRSAPSSPIFATFHHVLTRITSH</sequence>
<dbReference type="OrthoDB" id="3258262at2759"/>
<gene>
    <name evidence="2" type="ORF">BDP27DRAFT_1424749</name>
</gene>
<feature type="compositionally biased region" description="Polar residues" evidence="1">
    <location>
        <begin position="71"/>
        <end position="82"/>
    </location>
</feature>
<feature type="region of interest" description="Disordered" evidence="1">
    <location>
        <begin position="63"/>
        <end position="82"/>
    </location>
</feature>
<comment type="caution">
    <text evidence="2">The sequence shown here is derived from an EMBL/GenBank/DDBJ whole genome shotgun (WGS) entry which is preliminary data.</text>
</comment>
<organism evidence="2 3">
    <name type="scientific">Rhodocollybia butyracea</name>
    <dbReference type="NCBI Taxonomy" id="206335"/>
    <lineage>
        <taxon>Eukaryota</taxon>
        <taxon>Fungi</taxon>
        <taxon>Dikarya</taxon>
        <taxon>Basidiomycota</taxon>
        <taxon>Agaricomycotina</taxon>
        <taxon>Agaricomycetes</taxon>
        <taxon>Agaricomycetidae</taxon>
        <taxon>Agaricales</taxon>
        <taxon>Marasmiineae</taxon>
        <taxon>Omphalotaceae</taxon>
        <taxon>Rhodocollybia</taxon>
    </lineage>
</organism>
<evidence type="ECO:0000313" key="2">
    <source>
        <dbReference type="EMBL" id="KAF9065546.1"/>
    </source>
</evidence>
<name>A0A9P5PLK9_9AGAR</name>
<evidence type="ECO:0000256" key="1">
    <source>
        <dbReference type="SAM" id="MobiDB-lite"/>
    </source>
</evidence>
<feature type="compositionally biased region" description="Low complexity" evidence="1">
    <location>
        <begin position="178"/>
        <end position="187"/>
    </location>
</feature>
<dbReference type="EMBL" id="JADNRY010000102">
    <property type="protein sequence ID" value="KAF9065546.1"/>
    <property type="molecule type" value="Genomic_DNA"/>
</dbReference>
<protein>
    <recommendedName>
        <fullName evidence="4">C2H2-type domain-containing protein</fullName>
    </recommendedName>
</protein>
<proteinExistence type="predicted"/>
<accession>A0A9P5PLK9</accession>
<dbReference type="Proteomes" id="UP000772434">
    <property type="component" value="Unassembled WGS sequence"/>
</dbReference>
<feature type="region of interest" description="Disordered" evidence="1">
    <location>
        <begin position="131"/>
        <end position="196"/>
    </location>
</feature>